<evidence type="ECO:0000256" key="4">
    <source>
        <dbReference type="ARBA" id="ARBA00023284"/>
    </source>
</evidence>
<dbReference type="SUPFAM" id="SSF52833">
    <property type="entry name" value="Thioredoxin-like"/>
    <property type="match status" value="1"/>
</dbReference>
<evidence type="ECO:0000259" key="5">
    <source>
        <dbReference type="PROSITE" id="PS51352"/>
    </source>
</evidence>
<dbReference type="GO" id="GO:0017004">
    <property type="term" value="P:cytochrome complex assembly"/>
    <property type="evidence" value="ECO:0007669"/>
    <property type="project" value="UniProtKB-KW"/>
</dbReference>
<dbReference type="GO" id="GO:0030313">
    <property type="term" value="C:cell envelope"/>
    <property type="evidence" value="ECO:0007669"/>
    <property type="project" value="UniProtKB-SubCell"/>
</dbReference>
<dbReference type="InterPro" id="IPR017937">
    <property type="entry name" value="Thioredoxin_CS"/>
</dbReference>
<comment type="subcellular location">
    <subcellularLocation>
        <location evidence="1">Cell envelope</location>
    </subcellularLocation>
</comment>
<evidence type="ECO:0000256" key="3">
    <source>
        <dbReference type="ARBA" id="ARBA00023157"/>
    </source>
</evidence>
<name>A0A8T4HD76_9SPHI</name>
<comment type="caution">
    <text evidence="6">The sequence shown here is derived from an EMBL/GenBank/DDBJ whole genome shotgun (WGS) entry which is preliminary data.</text>
</comment>
<dbReference type="GO" id="GO:0016209">
    <property type="term" value="F:antioxidant activity"/>
    <property type="evidence" value="ECO:0007669"/>
    <property type="project" value="InterPro"/>
</dbReference>
<evidence type="ECO:0000256" key="2">
    <source>
        <dbReference type="ARBA" id="ARBA00022748"/>
    </source>
</evidence>
<dbReference type="PROSITE" id="PS51352">
    <property type="entry name" value="THIOREDOXIN_2"/>
    <property type="match status" value="1"/>
</dbReference>
<dbReference type="Gene3D" id="3.40.30.10">
    <property type="entry name" value="Glutaredoxin"/>
    <property type="match status" value="1"/>
</dbReference>
<keyword evidence="4" id="KW-0676">Redox-active center</keyword>
<dbReference type="Proteomes" id="UP000679691">
    <property type="component" value="Unassembled WGS sequence"/>
</dbReference>
<organism evidence="6 7">
    <name type="scientific">Rhinopithecimicrobium faecis</name>
    <dbReference type="NCBI Taxonomy" id="2820698"/>
    <lineage>
        <taxon>Bacteria</taxon>
        <taxon>Pseudomonadati</taxon>
        <taxon>Bacteroidota</taxon>
        <taxon>Sphingobacteriia</taxon>
        <taxon>Sphingobacteriales</taxon>
        <taxon>Sphingobacteriaceae</taxon>
        <taxon>Rhinopithecimicrobium</taxon>
    </lineage>
</organism>
<dbReference type="RefSeq" id="WP_353546818.1">
    <property type="nucleotide sequence ID" value="NZ_JAGKSB010000006.1"/>
</dbReference>
<dbReference type="InterPro" id="IPR036249">
    <property type="entry name" value="Thioredoxin-like_sf"/>
</dbReference>
<keyword evidence="3" id="KW-1015">Disulfide bond</keyword>
<reference evidence="6" key="1">
    <citation type="submission" date="2021-03" db="EMBL/GenBank/DDBJ databases">
        <authorList>
            <person name="Lu T."/>
            <person name="Wang Q."/>
            <person name="Han X."/>
        </authorList>
    </citation>
    <scope>NUCLEOTIDE SEQUENCE</scope>
    <source>
        <strain evidence="6">WQ 2009</strain>
    </source>
</reference>
<evidence type="ECO:0000313" key="6">
    <source>
        <dbReference type="EMBL" id="MBP3943327.1"/>
    </source>
</evidence>
<dbReference type="InterPro" id="IPR000866">
    <property type="entry name" value="AhpC/TSA"/>
</dbReference>
<dbReference type="InterPro" id="IPR050553">
    <property type="entry name" value="Thioredoxin_ResA/DsbE_sf"/>
</dbReference>
<sequence length="366" mass="41310">MKNRILIGISVLFLGLVGCTNKDTFVISGQINQAGNIKVVSLYEGDRKLDSVYLNESNKFKFERPASQGRLVSLRVGTNKYDLIVQPGEQIDFNTNLQDSPEKYKVEGSDLSKAIQKFAVVRNRRDFLKDSLQADFSKKTANASAIEIDALRYAYLQKFSKELKDYTQKAVKFSEEHADLAGFYAISTLDPEIAEAEIIAYADKIKDQFQENGYVQQFKLETAKLKQLAIGQPAPQFDSFTVNNKKVSLVDYKGKYTLVDFWASWCAPCREENPNIVRLYHAYKAKGFDVLGVSLDNNPGPWMRAIEDDKLAWTQVSDLQAWGSPIVGLYRLKAIPTSYLLDPNGLILAKNLRGAELENFLKKTLK</sequence>
<dbReference type="InterPro" id="IPR025380">
    <property type="entry name" value="DUF4369"/>
</dbReference>
<evidence type="ECO:0000313" key="7">
    <source>
        <dbReference type="Proteomes" id="UP000679691"/>
    </source>
</evidence>
<dbReference type="AlphaFoldDB" id="A0A8T4HD76"/>
<dbReference type="Pfam" id="PF00578">
    <property type="entry name" value="AhpC-TSA"/>
    <property type="match status" value="1"/>
</dbReference>
<feature type="domain" description="Thioredoxin" evidence="5">
    <location>
        <begin position="228"/>
        <end position="366"/>
    </location>
</feature>
<dbReference type="PROSITE" id="PS00194">
    <property type="entry name" value="THIOREDOXIN_1"/>
    <property type="match status" value="1"/>
</dbReference>
<dbReference type="Pfam" id="PF14289">
    <property type="entry name" value="DUF4369"/>
    <property type="match status" value="1"/>
</dbReference>
<dbReference type="InterPro" id="IPR013766">
    <property type="entry name" value="Thioredoxin_domain"/>
</dbReference>
<dbReference type="EMBL" id="JAGKSB010000006">
    <property type="protein sequence ID" value="MBP3943327.1"/>
    <property type="molecule type" value="Genomic_DNA"/>
</dbReference>
<protein>
    <submittedName>
        <fullName evidence="6">TlpA family protein disulfide reductase</fullName>
    </submittedName>
</protein>
<dbReference type="PROSITE" id="PS51257">
    <property type="entry name" value="PROKAR_LIPOPROTEIN"/>
    <property type="match status" value="1"/>
</dbReference>
<gene>
    <name evidence="6" type="ORF">J5U18_07085</name>
</gene>
<proteinExistence type="predicted"/>
<dbReference type="CDD" id="cd02966">
    <property type="entry name" value="TlpA_like_family"/>
    <property type="match status" value="1"/>
</dbReference>
<dbReference type="GO" id="GO:0016491">
    <property type="term" value="F:oxidoreductase activity"/>
    <property type="evidence" value="ECO:0007669"/>
    <property type="project" value="InterPro"/>
</dbReference>
<dbReference type="PANTHER" id="PTHR42852:SF6">
    <property type="entry name" value="THIOL:DISULFIDE INTERCHANGE PROTEIN DSBE"/>
    <property type="match status" value="1"/>
</dbReference>
<dbReference type="PANTHER" id="PTHR42852">
    <property type="entry name" value="THIOL:DISULFIDE INTERCHANGE PROTEIN DSBE"/>
    <property type="match status" value="1"/>
</dbReference>
<accession>A0A8T4HD76</accession>
<keyword evidence="2" id="KW-0201">Cytochrome c-type biogenesis</keyword>
<evidence type="ECO:0000256" key="1">
    <source>
        <dbReference type="ARBA" id="ARBA00004196"/>
    </source>
</evidence>
<keyword evidence="7" id="KW-1185">Reference proteome</keyword>